<feature type="domain" description="Reverse transcriptase" evidence="1">
    <location>
        <begin position="1"/>
        <end position="119"/>
    </location>
</feature>
<evidence type="ECO:0000313" key="2">
    <source>
        <dbReference type="EMBL" id="CAC5413906.1"/>
    </source>
</evidence>
<accession>A0A6J8E195</accession>
<dbReference type="PROSITE" id="PS50878">
    <property type="entry name" value="RT_POL"/>
    <property type="match status" value="1"/>
</dbReference>
<dbReference type="PANTHER" id="PTHR33332">
    <property type="entry name" value="REVERSE TRANSCRIPTASE DOMAIN-CONTAINING PROTEIN"/>
    <property type="match status" value="1"/>
</dbReference>
<dbReference type="Proteomes" id="UP000507470">
    <property type="component" value="Unassembled WGS sequence"/>
</dbReference>
<protein>
    <recommendedName>
        <fullName evidence="1">Reverse transcriptase domain-containing protein</fullName>
    </recommendedName>
</protein>
<gene>
    <name evidence="2" type="ORF">MCOR_46761</name>
</gene>
<reference evidence="2 3" key="1">
    <citation type="submission" date="2020-06" db="EMBL/GenBank/DDBJ databases">
        <authorList>
            <person name="Li R."/>
            <person name="Bekaert M."/>
        </authorList>
    </citation>
    <scope>NUCLEOTIDE SEQUENCE [LARGE SCALE GENOMIC DNA]</scope>
    <source>
        <strain evidence="3">wild</strain>
    </source>
</reference>
<dbReference type="AlphaFoldDB" id="A0A6J8E195"/>
<proteinExistence type="predicted"/>
<evidence type="ECO:0000313" key="3">
    <source>
        <dbReference type="Proteomes" id="UP000507470"/>
    </source>
</evidence>
<organism evidence="2 3">
    <name type="scientific">Mytilus coruscus</name>
    <name type="common">Sea mussel</name>
    <dbReference type="NCBI Taxonomy" id="42192"/>
    <lineage>
        <taxon>Eukaryota</taxon>
        <taxon>Metazoa</taxon>
        <taxon>Spiralia</taxon>
        <taxon>Lophotrochozoa</taxon>
        <taxon>Mollusca</taxon>
        <taxon>Bivalvia</taxon>
        <taxon>Autobranchia</taxon>
        <taxon>Pteriomorphia</taxon>
        <taxon>Mytilida</taxon>
        <taxon>Mytiloidea</taxon>
        <taxon>Mytilidae</taxon>
        <taxon>Mytilinae</taxon>
        <taxon>Mytilus</taxon>
    </lineage>
</organism>
<keyword evidence="3" id="KW-1185">Reference proteome</keyword>
<dbReference type="OrthoDB" id="10062389at2759"/>
<dbReference type="EMBL" id="CACVKT020008264">
    <property type="protein sequence ID" value="CAC5413906.1"/>
    <property type="molecule type" value="Genomic_DNA"/>
</dbReference>
<dbReference type="Pfam" id="PF00078">
    <property type="entry name" value="RVT_1"/>
    <property type="match status" value="1"/>
</dbReference>
<evidence type="ECO:0000259" key="1">
    <source>
        <dbReference type="PROSITE" id="PS50878"/>
    </source>
</evidence>
<sequence length="221" mass="25000">MLSISNTFSNVQKQKTGVPQGFVLGPVLFLIFINDLPLSNSNHNTDLFADDSTISVIGQNKSCISQKLNTVLQDIFRWCDDNKMAVNVFKTKAICIDSKQKLSVTSNKNINLSINGHQIKESICEKVLGIFVAASLSWSSHIDYIIKKVNSSLALLKRIKKYLNHKARPMFYNVYVLPHLDYCCSIWGNCNNFLLDSLLKLQKRAARIILDEHDYTKPSSE</sequence>
<name>A0A6J8E195_MYTCO</name>
<dbReference type="InterPro" id="IPR000477">
    <property type="entry name" value="RT_dom"/>
</dbReference>